<protein>
    <recommendedName>
        <fullName evidence="3">Recombination endonuclease VII</fullName>
    </recommendedName>
</protein>
<name>A0ABN1UEC5_9ACTN</name>
<dbReference type="Proteomes" id="UP001499979">
    <property type="component" value="Unassembled WGS sequence"/>
</dbReference>
<evidence type="ECO:0000313" key="2">
    <source>
        <dbReference type="Proteomes" id="UP001499979"/>
    </source>
</evidence>
<dbReference type="Pfam" id="PF02945">
    <property type="entry name" value="Endonuclease_7"/>
    <property type="match status" value="1"/>
</dbReference>
<comment type="caution">
    <text evidence="1">The sequence shown here is derived from an EMBL/GenBank/DDBJ whole genome shotgun (WGS) entry which is preliminary data.</text>
</comment>
<dbReference type="InterPro" id="IPR004211">
    <property type="entry name" value="Endonuclease_7"/>
</dbReference>
<dbReference type="EMBL" id="BAAAJE010000006">
    <property type="protein sequence ID" value="GAA1138625.1"/>
    <property type="molecule type" value="Genomic_DNA"/>
</dbReference>
<organism evidence="1 2">
    <name type="scientific">Nocardioides aquiterrae</name>
    <dbReference type="NCBI Taxonomy" id="203799"/>
    <lineage>
        <taxon>Bacteria</taxon>
        <taxon>Bacillati</taxon>
        <taxon>Actinomycetota</taxon>
        <taxon>Actinomycetes</taxon>
        <taxon>Propionibacteriales</taxon>
        <taxon>Nocardioidaceae</taxon>
        <taxon>Nocardioides</taxon>
    </lineage>
</organism>
<accession>A0ABN1UEC5</accession>
<evidence type="ECO:0000313" key="1">
    <source>
        <dbReference type="EMBL" id="GAA1138625.1"/>
    </source>
</evidence>
<dbReference type="SUPFAM" id="SSF54060">
    <property type="entry name" value="His-Me finger endonucleases"/>
    <property type="match status" value="1"/>
</dbReference>
<proteinExistence type="predicted"/>
<evidence type="ECO:0008006" key="3">
    <source>
        <dbReference type="Google" id="ProtNLM"/>
    </source>
</evidence>
<gene>
    <name evidence="1" type="ORF">GCM10009606_17990</name>
</gene>
<keyword evidence="2" id="KW-1185">Reference proteome</keyword>
<dbReference type="Gene3D" id="3.40.1800.10">
    <property type="entry name" value="His-Me finger endonucleases"/>
    <property type="match status" value="1"/>
</dbReference>
<sequence length="169" mass="19107">MLRGPGATCKCGWHDPLPGTRRERAESYALHLAEARAERLRSCRDCKLRKDLKWMSAKPGLCKSCSSARTRAWRDANPDEWERHRRRSYLKQKYGITPEQYDEILAAQGGVCAICGDPPADSRGYRMHVDHCHSTGRVRGILCGPCNRGLGNFADNPTRLLAAVDYLHR</sequence>
<reference evidence="1 2" key="1">
    <citation type="journal article" date="2019" name="Int. J. Syst. Evol. Microbiol.">
        <title>The Global Catalogue of Microorganisms (GCM) 10K type strain sequencing project: providing services to taxonomists for standard genome sequencing and annotation.</title>
        <authorList>
            <consortium name="The Broad Institute Genomics Platform"/>
            <consortium name="The Broad Institute Genome Sequencing Center for Infectious Disease"/>
            <person name="Wu L."/>
            <person name="Ma J."/>
        </authorList>
    </citation>
    <scope>NUCLEOTIDE SEQUENCE [LARGE SCALE GENOMIC DNA]</scope>
    <source>
        <strain evidence="1 2">JCM 11813</strain>
    </source>
</reference>
<dbReference type="InterPro" id="IPR038563">
    <property type="entry name" value="Endonuclease_7_sf"/>
</dbReference>
<dbReference type="InterPro" id="IPR044925">
    <property type="entry name" value="His-Me_finger_sf"/>
</dbReference>